<dbReference type="RefSeq" id="WP_086030040.1">
    <property type="nucleotide sequence ID" value="NZ_LAPZ01000003.1"/>
</dbReference>
<dbReference type="AlphaFoldDB" id="A0A1Y2PCW4"/>
<dbReference type="Proteomes" id="UP000194221">
    <property type="component" value="Unassembled WGS sequence"/>
</dbReference>
<name>A0A1Y2PCW4_9FLAO</name>
<dbReference type="InterPro" id="IPR032808">
    <property type="entry name" value="DoxX"/>
</dbReference>
<evidence type="ECO:0000256" key="1">
    <source>
        <dbReference type="ARBA" id="ARBA00004141"/>
    </source>
</evidence>
<evidence type="ECO:0000256" key="3">
    <source>
        <dbReference type="ARBA" id="ARBA00022989"/>
    </source>
</evidence>
<keyword evidence="4 5" id="KW-0472">Membrane</keyword>
<organism evidence="6 7">
    <name type="scientific">Tenacibaculum holothuriorum</name>
    <dbReference type="NCBI Taxonomy" id="1635173"/>
    <lineage>
        <taxon>Bacteria</taxon>
        <taxon>Pseudomonadati</taxon>
        <taxon>Bacteroidota</taxon>
        <taxon>Flavobacteriia</taxon>
        <taxon>Flavobacteriales</taxon>
        <taxon>Flavobacteriaceae</taxon>
        <taxon>Tenacibaculum</taxon>
    </lineage>
</organism>
<feature type="transmembrane region" description="Helical" evidence="5">
    <location>
        <begin position="47"/>
        <end position="65"/>
    </location>
</feature>
<evidence type="ECO:0000313" key="6">
    <source>
        <dbReference type="EMBL" id="OSY88316.1"/>
    </source>
</evidence>
<comment type="subcellular location">
    <subcellularLocation>
        <location evidence="1">Membrane</location>
        <topology evidence="1">Multi-pass membrane protein</topology>
    </subcellularLocation>
</comment>
<feature type="transmembrane region" description="Helical" evidence="5">
    <location>
        <begin position="7"/>
        <end position="27"/>
    </location>
</feature>
<comment type="caution">
    <text evidence="6">The sequence shown here is derived from an EMBL/GenBank/DDBJ whole genome shotgun (WGS) entry which is preliminary data.</text>
</comment>
<keyword evidence="3 5" id="KW-1133">Transmembrane helix</keyword>
<sequence length="118" mass="13444">MKKNKIIFYVSTGLLTLMMLMSAGMYFFNNAEIAKLFEAFGYPTYIIYPYGIAKVLGLVALWFFRGKFLNEWAYAGFFFAFILAFFAHFMIGDGEQTGALIAMVLLITSYIFSKKIDG</sequence>
<evidence type="ECO:0000313" key="7">
    <source>
        <dbReference type="Proteomes" id="UP000194221"/>
    </source>
</evidence>
<evidence type="ECO:0000256" key="4">
    <source>
        <dbReference type="ARBA" id="ARBA00023136"/>
    </source>
</evidence>
<feature type="transmembrane region" description="Helical" evidence="5">
    <location>
        <begin position="72"/>
        <end position="91"/>
    </location>
</feature>
<feature type="transmembrane region" description="Helical" evidence="5">
    <location>
        <begin position="97"/>
        <end position="113"/>
    </location>
</feature>
<dbReference type="EMBL" id="LAPZ01000003">
    <property type="protein sequence ID" value="OSY88316.1"/>
    <property type="molecule type" value="Genomic_DNA"/>
</dbReference>
<accession>A0A1Y2PCW4</accession>
<dbReference type="InParanoid" id="A0A1Y2PCW4"/>
<proteinExistence type="predicted"/>
<dbReference type="GO" id="GO:0016020">
    <property type="term" value="C:membrane"/>
    <property type="evidence" value="ECO:0007669"/>
    <property type="project" value="UniProtKB-SubCell"/>
</dbReference>
<reference evidence="6 7" key="1">
    <citation type="submission" date="2015-03" db="EMBL/GenBank/DDBJ databases">
        <title>Genome sequence of Tenacibaculum sp. S2-2, isolated from intestinal microbiota of sea cucumber, Apostichopus japonicas.</title>
        <authorList>
            <person name="Shao Z."/>
            <person name="Wang L."/>
            <person name="Li X."/>
        </authorList>
    </citation>
    <scope>NUCLEOTIDE SEQUENCE [LARGE SCALE GENOMIC DNA]</scope>
    <source>
        <strain evidence="6 7">S2-2</strain>
    </source>
</reference>
<dbReference type="Pfam" id="PF13564">
    <property type="entry name" value="DoxX_2"/>
    <property type="match status" value="1"/>
</dbReference>
<gene>
    <name evidence="6" type="ORF">WH52_06000</name>
</gene>
<keyword evidence="7" id="KW-1185">Reference proteome</keyword>
<evidence type="ECO:0000256" key="2">
    <source>
        <dbReference type="ARBA" id="ARBA00022692"/>
    </source>
</evidence>
<evidence type="ECO:0000256" key="5">
    <source>
        <dbReference type="SAM" id="Phobius"/>
    </source>
</evidence>
<keyword evidence="2 5" id="KW-0812">Transmembrane</keyword>
<dbReference type="STRING" id="1635173.WH52_06000"/>
<protein>
    <submittedName>
        <fullName evidence="6">Membrane protein</fullName>
    </submittedName>
</protein>